<gene>
    <name evidence="2" type="ORF">PanWU01x14_166110</name>
</gene>
<feature type="region of interest" description="Disordered" evidence="1">
    <location>
        <begin position="1"/>
        <end position="67"/>
    </location>
</feature>
<dbReference type="Proteomes" id="UP000237105">
    <property type="component" value="Unassembled WGS sequence"/>
</dbReference>
<sequence>MNQIDIDSLLSQGGVMQQQRMNESENDVGHENNASNEDSDLDDNGEPELVDLDYDQDTQYENHVFEV</sequence>
<protein>
    <submittedName>
        <fullName evidence="2">Uncharacterized protein</fullName>
    </submittedName>
</protein>
<feature type="compositionally biased region" description="Acidic residues" evidence="1">
    <location>
        <begin position="37"/>
        <end position="58"/>
    </location>
</feature>
<keyword evidence="3" id="KW-1185">Reference proteome</keyword>
<reference evidence="3" key="1">
    <citation type="submission" date="2016-06" db="EMBL/GenBank/DDBJ databases">
        <title>Parallel loss of symbiosis genes in relatives of nitrogen-fixing non-legume Parasponia.</title>
        <authorList>
            <person name="Van Velzen R."/>
            <person name="Holmer R."/>
            <person name="Bu F."/>
            <person name="Rutten L."/>
            <person name="Van Zeijl A."/>
            <person name="Liu W."/>
            <person name="Santuari L."/>
            <person name="Cao Q."/>
            <person name="Sharma T."/>
            <person name="Shen D."/>
            <person name="Roswanjaya Y."/>
            <person name="Wardhani T."/>
            <person name="Kalhor M.S."/>
            <person name="Jansen J."/>
            <person name="Van den Hoogen J."/>
            <person name="Gungor B."/>
            <person name="Hartog M."/>
            <person name="Hontelez J."/>
            <person name="Verver J."/>
            <person name="Yang W.-C."/>
            <person name="Schijlen E."/>
            <person name="Repin R."/>
            <person name="Schilthuizen M."/>
            <person name="Schranz E."/>
            <person name="Heidstra R."/>
            <person name="Miyata K."/>
            <person name="Fedorova E."/>
            <person name="Kohlen W."/>
            <person name="Bisseling T."/>
            <person name="Smit S."/>
            <person name="Geurts R."/>
        </authorList>
    </citation>
    <scope>NUCLEOTIDE SEQUENCE [LARGE SCALE GENOMIC DNA]</scope>
    <source>
        <strain evidence="3">cv. WU1-14</strain>
    </source>
</reference>
<organism evidence="2 3">
    <name type="scientific">Parasponia andersonii</name>
    <name type="common">Sponia andersonii</name>
    <dbReference type="NCBI Taxonomy" id="3476"/>
    <lineage>
        <taxon>Eukaryota</taxon>
        <taxon>Viridiplantae</taxon>
        <taxon>Streptophyta</taxon>
        <taxon>Embryophyta</taxon>
        <taxon>Tracheophyta</taxon>
        <taxon>Spermatophyta</taxon>
        <taxon>Magnoliopsida</taxon>
        <taxon>eudicotyledons</taxon>
        <taxon>Gunneridae</taxon>
        <taxon>Pentapetalae</taxon>
        <taxon>rosids</taxon>
        <taxon>fabids</taxon>
        <taxon>Rosales</taxon>
        <taxon>Cannabaceae</taxon>
        <taxon>Parasponia</taxon>
    </lineage>
</organism>
<proteinExistence type="predicted"/>
<dbReference type="AlphaFoldDB" id="A0A2P5CBG6"/>
<evidence type="ECO:0000256" key="1">
    <source>
        <dbReference type="SAM" id="MobiDB-lite"/>
    </source>
</evidence>
<evidence type="ECO:0000313" key="2">
    <source>
        <dbReference type="EMBL" id="PON58399.1"/>
    </source>
</evidence>
<name>A0A2P5CBG6_PARAD</name>
<feature type="compositionally biased region" description="Polar residues" evidence="1">
    <location>
        <begin position="1"/>
        <end position="21"/>
    </location>
</feature>
<evidence type="ECO:0000313" key="3">
    <source>
        <dbReference type="Proteomes" id="UP000237105"/>
    </source>
</evidence>
<accession>A0A2P5CBG6</accession>
<comment type="caution">
    <text evidence="2">The sequence shown here is derived from an EMBL/GenBank/DDBJ whole genome shotgun (WGS) entry which is preliminary data.</text>
</comment>
<dbReference type="EMBL" id="JXTB01000149">
    <property type="protein sequence ID" value="PON58399.1"/>
    <property type="molecule type" value="Genomic_DNA"/>
</dbReference>